<dbReference type="PANTHER" id="PTHR10098">
    <property type="entry name" value="RAPSYN-RELATED"/>
    <property type="match status" value="1"/>
</dbReference>
<feature type="coiled-coil region" evidence="2">
    <location>
        <begin position="554"/>
        <end position="590"/>
    </location>
</feature>
<evidence type="ECO:0000256" key="2">
    <source>
        <dbReference type="SAM" id="Coils"/>
    </source>
</evidence>
<keyword evidence="3" id="KW-0812">Transmembrane</keyword>
<dbReference type="Gene3D" id="1.25.40.10">
    <property type="entry name" value="Tetratricopeptide repeat domain"/>
    <property type="match status" value="3"/>
</dbReference>
<keyword evidence="4" id="KW-0732">Signal</keyword>
<dbReference type="SUPFAM" id="SSF48452">
    <property type="entry name" value="TPR-like"/>
    <property type="match status" value="3"/>
</dbReference>
<evidence type="ECO:0000313" key="5">
    <source>
        <dbReference type="EMBL" id="EAY28526.1"/>
    </source>
</evidence>
<feature type="transmembrane region" description="Helical" evidence="3">
    <location>
        <begin position="523"/>
        <end position="545"/>
    </location>
</feature>
<comment type="caution">
    <text evidence="5">The sequence shown here is derived from an EMBL/GenBank/DDBJ whole genome shotgun (WGS) entry which is preliminary data.</text>
</comment>
<dbReference type="SMART" id="SM00028">
    <property type="entry name" value="TPR"/>
    <property type="match status" value="7"/>
</dbReference>
<reference evidence="5 6" key="1">
    <citation type="submission" date="2007-01" db="EMBL/GenBank/DDBJ databases">
        <authorList>
            <person name="Haygood M."/>
            <person name="Podell S."/>
            <person name="Anderson C."/>
            <person name="Hopkinson B."/>
            <person name="Roe K."/>
            <person name="Barbeau K."/>
            <person name="Gaasterland T."/>
            <person name="Ferriera S."/>
            <person name="Johnson J."/>
            <person name="Kravitz S."/>
            <person name="Beeson K."/>
            <person name="Sutton G."/>
            <person name="Rogers Y.-H."/>
            <person name="Friedman R."/>
            <person name="Frazier M."/>
            <person name="Venter J.C."/>
        </authorList>
    </citation>
    <scope>NUCLEOTIDE SEQUENCE [LARGE SCALE GENOMIC DNA]</scope>
    <source>
        <strain evidence="5 6">ATCC 23134</strain>
    </source>
</reference>
<feature type="repeat" description="TPR" evidence="1">
    <location>
        <begin position="166"/>
        <end position="199"/>
    </location>
</feature>
<dbReference type="InterPro" id="IPR019734">
    <property type="entry name" value="TPR_rpt"/>
</dbReference>
<evidence type="ECO:0000256" key="1">
    <source>
        <dbReference type="PROSITE-ProRule" id="PRU00339"/>
    </source>
</evidence>
<accession>A1ZLZ4</accession>
<evidence type="ECO:0000256" key="4">
    <source>
        <dbReference type="SAM" id="SignalP"/>
    </source>
</evidence>
<protein>
    <submittedName>
        <fullName evidence="5">Tetratricopeptide repeat domain protein</fullName>
    </submittedName>
</protein>
<dbReference type="eggNOG" id="COG0457">
    <property type="taxonomic scope" value="Bacteria"/>
</dbReference>
<feature type="repeat" description="TPR" evidence="1">
    <location>
        <begin position="286"/>
        <end position="319"/>
    </location>
</feature>
<dbReference type="GO" id="GO:0003677">
    <property type="term" value="F:DNA binding"/>
    <property type="evidence" value="ECO:0007669"/>
    <property type="project" value="InterPro"/>
</dbReference>
<feature type="chain" id="PRO_5002641722" evidence="4">
    <location>
        <begin position="22"/>
        <end position="737"/>
    </location>
</feature>
<dbReference type="PROSITE" id="PS50005">
    <property type="entry name" value="TPR"/>
    <property type="match status" value="5"/>
</dbReference>
<dbReference type="PANTHER" id="PTHR10098:SF106">
    <property type="entry name" value="TETRATRICOPEPTIDE REPEAT PROTEIN 28-LIKE PROTEIN"/>
    <property type="match status" value="1"/>
</dbReference>
<dbReference type="InterPro" id="IPR011990">
    <property type="entry name" value="TPR-like_helical_dom_sf"/>
</dbReference>
<feature type="repeat" description="TPR" evidence="1">
    <location>
        <begin position="122"/>
        <end position="155"/>
    </location>
</feature>
<evidence type="ECO:0000313" key="6">
    <source>
        <dbReference type="Proteomes" id="UP000004095"/>
    </source>
</evidence>
<dbReference type="EMBL" id="AAWS01000015">
    <property type="protein sequence ID" value="EAY28526.1"/>
    <property type="molecule type" value="Genomic_DNA"/>
</dbReference>
<dbReference type="SUPFAM" id="SSF46894">
    <property type="entry name" value="C-terminal effector domain of the bipartite response regulators"/>
    <property type="match status" value="1"/>
</dbReference>
<dbReference type="Pfam" id="PF13432">
    <property type="entry name" value="TPR_16"/>
    <property type="match status" value="1"/>
</dbReference>
<dbReference type="GO" id="GO:0006355">
    <property type="term" value="P:regulation of DNA-templated transcription"/>
    <property type="evidence" value="ECO:0007669"/>
    <property type="project" value="InterPro"/>
</dbReference>
<feature type="repeat" description="TPR" evidence="1">
    <location>
        <begin position="246"/>
        <end position="279"/>
    </location>
</feature>
<keyword evidence="1" id="KW-0802">TPR repeat</keyword>
<dbReference type="Proteomes" id="UP000004095">
    <property type="component" value="Unassembled WGS sequence"/>
</dbReference>
<keyword evidence="6" id="KW-1185">Reference proteome</keyword>
<dbReference type="AlphaFoldDB" id="A1ZLZ4"/>
<keyword evidence="3" id="KW-1133">Transmembrane helix</keyword>
<dbReference type="OrthoDB" id="638548at2"/>
<feature type="repeat" description="TPR" evidence="1">
    <location>
        <begin position="366"/>
        <end position="399"/>
    </location>
</feature>
<sequence length="737" mass="85468">MRIFITVYCLGLFWCSVTGYAQNSNIDSLQRLLLKADAPKEEVQLLDAIAQKLQPTDAKQGLDYINKAIALAKQNALSTQLAYCKLTLASLQNRLKRFGKSKQNIADALALFQAQNNVTGQVQAYYLMGIRASDQNNEQEAIRHYQKALKINTKTSTSDQKKQASADIHNGLGYSYDVLGKLPKAVKYYQQALATYKALGNEARQMALHINLSQIERVLGNVGRAFTHVKKGLKLAKMLKNTKMEGYLYNNQAIIYEKQAEYTEALKLYQKALKFDEEAGDKDGMALSLMNIGNVYLFTKKYKQAFNTYQKGMKIAQETHNKMIEQQLKGNIAYVEFKMGNYDSAISKFLEEQKYYKQQGLEKQQAIALADMGEVWEAKKRYEKALTLYEEAYALFKKIQDKRHLAKVTNAIAEVRFKMKDYEAVQKHLKIAQKLAKGVNAKDISQRIFLNLYRLDSVRQNYQLALHYYRQYSVLKDSSNNLKKNKQLEVLRIKYDLADKEKEAQKQSKKAEIMAQNARYDQLLIWSLIGGFTLASIAVTWLIFWQRSNQKKLNQLKETERVLLQERLQRKEIEEQVLQEQLRADQAIQQQLKETLEHKNHELTKQTLYLVQKRQFLGELEHKIKLISQECNPTAQGKLKSLSKTIKKESAEHKEWEKFRQTFEIAHPKFYRNLKELFPELTPNEMKLCALLRLNFNTKELASILNITTESANKARFRLRKKLNLSDENLNEYLINL</sequence>
<keyword evidence="2" id="KW-0175">Coiled coil</keyword>
<feature type="signal peptide" evidence="4">
    <location>
        <begin position="1"/>
        <end position="21"/>
    </location>
</feature>
<dbReference type="RefSeq" id="WP_002697759.1">
    <property type="nucleotide sequence ID" value="NZ_AAWS01000015.1"/>
</dbReference>
<gene>
    <name evidence="5" type="ORF">M23134_04373</name>
</gene>
<proteinExistence type="predicted"/>
<dbReference type="Pfam" id="PF13424">
    <property type="entry name" value="TPR_12"/>
    <property type="match status" value="2"/>
</dbReference>
<name>A1ZLZ4_MICM2</name>
<keyword evidence="3" id="KW-0472">Membrane</keyword>
<organism evidence="5 6">
    <name type="scientific">Microscilla marina ATCC 23134</name>
    <dbReference type="NCBI Taxonomy" id="313606"/>
    <lineage>
        <taxon>Bacteria</taxon>
        <taxon>Pseudomonadati</taxon>
        <taxon>Bacteroidota</taxon>
        <taxon>Cytophagia</taxon>
        <taxon>Cytophagales</taxon>
        <taxon>Microscillaceae</taxon>
        <taxon>Microscilla</taxon>
    </lineage>
</organism>
<evidence type="ECO:0000256" key="3">
    <source>
        <dbReference type="SAM" id="Phobius"/>
    </source>
</evidence>
<dbReference type="InterPro" id="IPR016032">
    <property type="entry name" value="Sig_transdc_resp-reg_C-effctor"/>
</dbReference>